<dbReference type="Proteomes" id="UP000317371">
    <property type="component" value="Unassembled WGS sequence"/>
</dbReference>
<feature type="region of interest" description="Disordered" evidence="6">
    <location>
        <begin position="329"/>
        <end position="354"/>
    </location>
</feature>
<feature type="compositionally biased region" description="Low complexity" evidence="6">
    <location>
        <begin position="457"/>
        <end position="482"/>
    </location>
</feature>
<dbReference type="InterPro" id="IPR000719">
    <property type="entry name" value="Prot_kinase_dom"/>
</dbReference>
<dbReference type="InterPro" id="IPR011009">
    <property type="entry name" value="Kinase-like_dom_sf"/>
</dbReference>
<evidence type="ECO:0000256" key="1">
    <source>
        <dbReference type="ARBA" id="ARBA00012513"/>
    </source>
</evidence>
<dbReference type="InParanoid" id="A0A540VM91"/>
<sequence>MDLSGQQIGRYLIRQRLGQGGVATVYQAYDQVLGRSVALKILLPHADDKAQSRFRREALMAGTLRHPHIVRILQVGNASQGSVAYIAMELVEGESLSSLLARHGRLLPEESCNLLEPIARALAYAHRAGIVHRDVKPSNILLRIASPGTPNSVQLESLDHPVVPLLTDFGVARALDAPELTSTGRTVGTPAFMAPEQCSGRRDVDGRADIYSLGTVLYRCVTGRLPFTGSTTQILHAHVYEPLTIDAAVYQHLPPLLVEILRKSLAKRPEDRYPDADAMADALMQVAGRRPRPVGPAADGATATATLTLSGLTPAVSQPAAQEMAVLIPAPGDQTPPSVTSTPPPRPPQPRAGRLATFSWPRLALAGILFLLAVLAGLTLASGPNGSPLARLTGRVDASSTPAVAVIPRELPLPPPSATPTPAAGSAKPFGPPAQGGVGSGPRATLVTSPLATSVSTATPRPVPTDTPTVAPTWTPAATPTADRPEGPPPQPQAAPSEGLVGTCATVIDPFFLHVVSALDESIRPQFLCPNGPALATNGEIWRFEYGFMLHLDETPLIYVYYDLTQEWEQVVNTWREGDPVVTGVVEPPASNLYQPERGFGRVWEEHQRQVSLGFATTAAPTPFAAIMQSFPGGILIGNRDDGAVYLFLRSKLRL</sequence>
<protein>
    <recommendedName>
        <fullName evidence="1">non-specific serine/threonine protein kinase</fullName>
        <ecNumber evidence="1">2.7.11.1</ecNumber>
    </recommendedName>
</protein>
<gene>
    <name evidence="8" type="ORF">FKZ61_04365</name>
</gene>
<organism evidence="8 9">
    <name type="scientific">Litorilinea aerophila</name>
    <dbReference type="NCBI Taxonomy" id="1204385"/>
    <lineage>
        <taxon>Bacteria</taxon>
        <taxon>Bacillati</taxon>
        <taxon>Chloroflexota</taxon>
        <taxon>Caldilineae</taxon>
        <taxon>Caldilineales</taxon>
        <taxon>Caldilineaceae</taxon>
        <taxon>Litorilinea</taxon>
    </lineage>
</organism>
<feature type="region of interest" description="Disordered" evidence="6">
    <location>
        <begin position="407"/>
        <end position="498"/>
    </location>
</feature>
<dbReference type="SUPFAM" id="SSF56112">
    <property type="entry name" value="Protein kinase-like (PK-like)"/>
    <property type="match status" value="1"/>
</dbReference>
<dbReference type="CDD" id="cd14014">
    <property type="entry name" value="STKc_PknB_like"/>
    <property type="match status" value="1"/>
</dbReference>
<dbReference type="PROSITE" id="PS00108">
    <property type="entry name" value="PROTEIN_KINASE_ST"/>
    <property type="match status" value="1"/>
</dbReference>
<comment type="caution">
    <text evidence="8">The sequence shown here is derived from an EMBL/GenBank/DDBJ whole genome shotgun (WGS) entry which is preliminary data.</text>
</comment>
<keyword evidence="5" id="KW-0067">ATP-binding</keyword>
<evidence type="ECO:0000256" key="2">
    <source>
        <dbReference type="ARBA" id="ARBA00022679"/>
    </source>
</evidence>
<dbReference type="InterPro" id="IPR008271">
    <property type="entry name" value="Ser/Thr_kinase_AS"/>
</dbReference>
<evidence type="ECO:0000256" key="3">
    <source>
        <dbReference type="ARBA" id="ARBA00022741"/>
    </source>
</evidence>
<keyword evidence="2" id="KW-0808">Transferase</keyword>
<dbReference type="PROSITE" id="PS50011">
    <property type="entry name" value="PROTEIN_KINASE_DOM"/>
    <property type="match status" value="1"/>
</dbReference>
<proteinExistence type="predicted"/>
<evidence type="ECO:0000256" key="6">
    <source>
        <dbReference type="SAM" id="MobiDB-lite"/>
    </source>
</evidence>
<accession>A0A540VM91</accession>
<dbReference type="PRINTS" id="PR01217">
    <property type="entry name" value="PRICHEXTENSN"/>
</dbReference>
<dbReference type="Gene3D" id="3.30.200.20">
    <property type="entry name" value="Phosphorylase Kinase, domain 1"/>
    <property type="match status" value="1"/>
</dbReference>
<feature type="compositionally biased region" description="Low complexity" evidence="6">
    <location>
        <begin position="420"/>
        <end position="429"/>
    </location>
</feature>
<dbReference type="Gene3D" id="1.10.510.10">
    <property type="entry name" value="Transferase(Phosphotransferase) domain 1"/>
    <property type="match status" value="1"/>
</dbReference>
<keyword evidence="9" id="KW-1185">Reference proteome</keyword>
<keyword evidence="3" id="KW-0547">Nucleotide-binding</keyword>
<dbReference type="AlphaFoldDB" id="A0A540VM91"/>
<feature type="domain" description="Protein kinase" evidence="7">
    <location>
        <begin position="11"/>
        <end position="284"/>
    </location>
</feature>
<feature type="compositionally biased region" description="Polar residues" evidence="6">
    <location>
        <begin position="446"/>
        <end position="456"/>
    </location>
</feature>
<keyword evidence="4 8" id="KW-0418">Kinase</keyword>
<dbReference type="EC" id="2.7.11.1" evidence="1"/>
<dbReference type="Pfam" id="PF00069">
    <property type="entry name" value="Pkinase"/>
    <property type="match status" value="1"/>
</dbReference>
<evidence type="ECO:0000313" key="8">
    <source>
        <dbReference type="EMBL" id="TQE97253.1"/>
    </source>
</evidence>
<dbReference type="PANTHER" id="PTHR43289:SF6">
    <property type="entry name" value="SERINE_THREONINE-PROTEIN KINASE NEKL-3"/>
    <property type="match status" value="1"/>
</dbReference>
<evidence type="ECO:0000256" key="5">
    <source>
        <dbReference type="ARBA" id="ARBA00022840"/>
    </source>
</evidence>
<dbReference type="SMART" id="SM00220">
    <property type="entry name" value="S_TKc"/>
    <property type="match status" value="1"/>
</dbReference>
<evidence type="ECO:0000313" key="9">
    <source>
        <dbReference type="Proteomes" id="UP000317371"/>
    </source>
</evidence>
<evidence type="ECO:0000259" key="7">
    <source>
        <dbReference type="PROSITE" id="PS50011"/>
    </source>
</evidence>
<evidence type="ECO:0000256" key="4">
    <source>
        <dbReference type="ARBA" id="ARBA00022777"/>
    </source>
</evidence>
<reference evidence="8 9" key="1">
    <citation type="submission" date="2019-06" db="EMBL/GenBank/DDBJ databases">
        <title>Genome sequence of Litorilinea aerophila BAA-2444.</title>
        <authorList>
            <person name="Maclea K.S."/>
            <person name="Maurais E.G."/>
            <person name="Iannazzi L.C."/>
        </authorList>
    </citation>
    <scope>NUCLEOTIDE SEQUENCE [LARGE SCALE GENOMIC DNA]</scope>
    <source>
        <strain evidence="8 9">ATCC BAA-2444</strain>
    </source>
</reference>
<dbReference type="GO" id="GO:0004674">
    <property type="term" value="F:protein serine/threonine kinase activity"/>
    <property type="evidence" value="ECO:0007669"/>
    <property type="project" value="UniProtKB-KW"/>
</dbReference>
<dbReference type="GO" id="GO:0005524">
    <property type="term" value="F:ATP binding"/>
    <property type="evidence" value="ECO:0007669"/>
    <property type="project" value="UniProtKB-KW"/>
</dbReference>
<keyword evidence="8" id="KW-0723">Serine/threonine-protein kinase</keyword>
<dbReference type="OrthoDB" id="9814968at2"/>
<name>A0A540VM91_9CHLR</name>
<dbReference type="EMBL" id="VIGC01000004">
    <property type="protein sequence ID" value="TQE97253.1"/>
    <property type="molecule type" value="Genomic_DNA"/>
</dbReference>
<dbReference type="PANTHER" id="PTHR43289">
    <property type="entry name" value="MITOGEN-ACTIVATED PROTEIN KINASE KINASE KINASE 20-RELATED"/>
    <property type="match status" value="1"/>
</dbReference>